<reference evidence="3" key="2">
    <citation type="submission" date="2015-06" db="EMBL/GenBank/DDBJ databases">
        <title>Complete genome sequence of Spiroplasma eriocheiris TDA-040725-5 (DSM 21848).</title>
        <authorList>
            <person name="Lo W.-S."/>
            <person name="Kuo C.-H."/>
        </authorList>
    </citation>
    <scope>NUCLEOTIDE SEQUENCE [LARGE SCALE GENOMIC DNA]</scope>
    <source>
        <strain evidence="3">TDA-040725-5</strain>
    </source>
</reference>
<evidence type="ECO:0000313" key="2">
    <source>
        <dbReference type="EMBL" id="AKM53999.1"/>
    </source>
</evidence>
<organism evidence="2 3">
    <name type="scientific">Spiroplasma eriocheiris</name>
    <dbReference type="NCBI Taxonomy" id="315358"/>
    <lineage>
        <taxon>Bacteria</taxon>
        <taxon>Bacillati</taxon>
        <taxon>Mycoplasmatota</taxon>
        <taxon>Mollicutes</taxon>
        <taxon>Entomoplasmatales</taxon>
        <taxon>Spiroplasmataceae</taxon>
        <taxon>Spiroplasma</taxon>
    </lineage>
</organism>
<keyword evidence="3" id="KW-1185">Reference proteome</keyword>
<evidence type="ECO:0008006" key="4">
    <source>
        <dbReference type="Google" id="ProtNLM"/>
    </source>
</evidence>
<reference evidence="2 3" key="1">
    <citation type="journal article" date="2015" name="Genome Biol. Evol.">
        <title>Found and Lost: The Fates of Horizontally Acquired Genes in Arthropod-Symbiotic Spiroplasma.</title>
        <authorList>
            <person name="Lo W.S."/>
            <person name="Gasparich G.E."/>
            <person name="Kuo C.H."/>
        </authorList>
    </citation>
    <scope>NUCLEOTIDE SEQUENCE [LARGE SCALE GENOMIC DNA]</scope>
    <source>
        <strain evidence="3">TDA-040725-5</strain>
    </source>
</reference>
<sequence>MKKLLSILGAIGLVATGASNVIACHSSSKDDNNAQNPNDNQKIEQLLSTVQNDITNQFGHTINDRKNLFSMSQLAGGMKPSDFANILGKLTAGQEINNIDVNNKIFNGLKPIVQSINDTLATNKQYSVLFDKIDVNNILNFDIKNSVLTKQAFDAQSVVDAIGVHNAAVKAEIEKEGLAEQLTEVYRVEGSLHLKLQYMKDGKAESINLNIDHYNIYISYNLAALGQLIKIVSNALSEYLKTTIQEVDFTKLDANKFKEFKKLDHQDLNADNQFLNNNVYNILKGTIMQGFSDELTINSYTTNLTKQFGNTTIQSGNNGEWENEYFKFNRVGWKEKEYVTQPLTKYFTKL</sequence>
<dbReference type="PATRIC" id="fig|743698.3.peg.421"/>
<dbReference type="RefSeq" id="WP_047791251.1">
    <property type="nucleotide sequence ID" value="NZ_CP011856.1"/>
</dbReference>
<dbReference type="EMBL" id="CP011856">
    <property type="protein sequence ID" value="AKM53999.1"/>
    <property type="molecule type" value="Genomic_DNA"/>
</dbReference>
<dbReference type="NCBIfam" id="NF038029">
    <property type="entry name" value="LP_plasma"/>
    <property type="match status" value="1"/>
</dbReference>
<dbReference type="InterPro" id="IPR054816">
    <property type="entry name" value="Lipoprotein_mollicutes-type_CS"/>
</dbReference>
<keyword evidence="1" id="KW-0732">Signal</keyword>
<dbReference type="KEGG" id="seri:SERIO_v1c04200"/>
<feature type="signal peptide" evidence="1">
    <location>
        <begin position="1"/>
        <end position="23"/>
    </location>
</feature>
<name>A0A0H3XKN8_9MOLU</name>
<dbReference type="AlphaFoldDB" id="A0A0H3XKN8"/>
<dbReference type="Proteomes" id="UP000035661">
    <property type="component" value="Chromosome"/>
</dbReference>
<feature type="chain" id="PRO_5005203908" description="Lipoprotein" evidence="1">
    <location>
        <begin position="24"/>
        <end position="350"/>
    </location>
</feature>
<proteinExistence type="predicted"/>
<accession>A0A0H3XKN8</accession>
<gene>
    <name evidence="2" type="ORF">SERIO_v1c04200</name>
</gene>
<dbReference type="STRING" id="315358.SERIO_v1c04200"/>
<protein>
    <recommendedName>
        <fullName evidence="4">Lipoprotein</fullName>
    </recommendedName>
</protein>
<evidence type="ECO:0000313" key="3">
    <source>
        <dbReference type="Proteomes" id="UP000035661"/>
    </source>
</evidence>
<evidence type="ECO:0000256" key="1">
    <source>
        <dbReference type="SAM" id="SignalP"/>
    </source>
</evidence>